<evidence type="ECO:0000313" key="1">
    <source>
        <dbReference type="EMBL" id="MBO1322728.1"/>
    </source>
</evidence>
<dbReference type="EMBL" id="JAFREP010000042">
    <property type="protein sequence ID" value="MBO1322728.1"/>
    <property type="molecule type" value="Genomic_DNA"/>
</dbReference>
<protein>
    <submittedName>
        <fullName evidence="1">Uncharacterized protein</fullName>
    </submittedName>
</protein>
<evidence type="ECO:0000313" key="2">
    <source>
        <dbReference type="Proteomes" id="UP000664417"/>
    </source>
</evidence>
<reference evidence="1" key="1">
    <citation type="submission" date="2021-03" db="EMBL/GenBank/DDBJ databases">
        <authorList>
            <person name="Wang G."/>
        </authorList>
    </citation>
    <scope>NUCLEOTIDE SEQUENCE</scope>
    <source>
        <strain evidence="1">KCTC 12899</strain>
    </source>
</reference>
<proteinExistence type="predicted"/>
<dbReference type="Proteomes" id="UP000664417">
    <property type="component" value="Unassembled WGS sequence"/>
</dbReference>
<sequence>MAVICLVLASVFAAGIRLGPTPTPVSALSEVCQSHKCACSLAGRCDIQCCCQGEKQTQHDHDEDDDRPFFQNRDCVPFQGFGVGVFRLLSVVFPGLPQAPLFEPCANPPRPRRDRGYWIAPDPPDKVPIFSLFSHE</sequence>
<gene>
    <name evidence="1" type="ORF">J3U88_29925</name>
</gene>
<comment type="caution">
    <text evidence="1">The sequence shown here is derived from an EMBL/GenBank/DDBJ whole genome shotgun (WGS) entry which is preliminary data.</text>
</comment>
<dbReference type="RefSeq" id="WP_207862700.1">
    <property type="nucleotide sequence ID" value="NZ_JAFREP010000042.1"/>
</dbReference>
<accession>A0A8J7U5M8</accession>
<organism evidence="1 2">
    <name type="scientific">Acanthopleuribacter pedis</name>
    <dbReference type="NCBI Taxonomy" id="442870"/>
    <lineage>
        <taxon>Bacteria</taxon>
        <taxon>Pseudomonadati</taxon>
        <taxon>Acidobacteriota</taxon>
        <taxon>Holophagae</taxon>
        <taxon>Acanthopleuribacterales</taxon>
        <taxon>Acanthopleuribacteraceae</taxon>
        <taxon>Acanthopleuribacter</taxon>
    </lineage>
</organism>
<keyword evidence="2" id="KW-1185">Reference proteome</keyword>
<dbReference type="AlphaFoldDB" id="A0A8J7U5M8"/>
<name>A0A8J7U5M8_9BACT</name>